<keyword evidence="2" id="KW-1185">Reference proteome</keyword>
<dbReference type="Proteomes" id="UP000321189">
    <property type="component" value="Unassembled WGS sequence"/>
</dbReference>
<protein>
    <recommendedName>
        <fullName evidence="3">Peptidase S24/S26A/S26B/S26C domain-containing protein</fullName>
    </recommendedName>
</protein>
<proteinExistence type="predicted"/>
<comment type="caution">
    <text evidence="1">The sequence shown here is derived from an EMBL/GenBank/DDBJ whole genome shotgun (WGS) entry which is preliminary data.</text>
</comment>
<dbReference type="EMBL" id="BJUT01000049">
    <property type="protein sequence ID" value="GEK77920.1"/>
    <property type="molecule type" value="Genomic_DNA"/>
</dbReference>
<evidence type="ECO:0008006" key="3">
    <source>
        <dbReference type="Google" id="ProtNLM"/>
    </source>
</evidence>
<sequence length="61" mass="6979">MVTYNGSFVCKVIHKEKRLLMSAPDDYVPVYISPEDVFCLEGVVTRSIRLHKPCAEFSKCQ</sequence>
<organism evidence="1 2">
    <name type="scientific">Pseudoalteromonas atlantica</name>
    <name type="common">Alteromonas atlantica</name>
    <dbReference type="NCBI Taxonomy" id="288"/>
    <lineage>
        <taxon>Bacteria</taxon>
        <taxon>Pseudomonadati</taxon>
        <taxon>Pseudomonadota</taxon>
        <taxon>Gammaproteobacteria</taxon>
        <taxon>Alteromonadales</taxon>
        <taxon>Pseudoalteromonadaceae</taxon>
        <taxon>Pseudoalteromonas</taxon>
    </lineage>
</organism>
<evidence type="ECO:0000313" key="2">
    <source>
        <dbReference type="Proteomes" id="UP000321189"/>
    </source>
</evidence>
<evidence type="ECO:0000313" key="1">
    <source>
        <dbReference type="EMBL" id="GEK77920.1"/>
    </source>
</evidence>
<gene>
    <name evidence="1" type="ORF">PAT01_32240</name>
</gene>
<accession>A0ABQ0UHI5</accession>
<reference evidence="1 2" key="1">
    <citation type="submission" date="2019-07" db="EMBL/GenBank/DDBJ databases">
        <title>Whole genome shotgun sequence of Pseudoalteromonas atlantica NBRC 103033.</title>
        <authorList>
            <person name="Hosoyama A."/>
            <person name="Uohara A."/>
            <person name="Ohji S."/>
            <person name="Ichikawa N."/>
        </authorList>
    </citation>
    <scope>NUCLEOTIDE SEQUENCE [LARGE SCALE GENOMIC DNA]</scope>
    <source>
        <strain evidence="1 2">NBRC 103033</strain>
    </source>
</reference>
<name>A0ABQ0UHI5_PSEAF</name>